<dbReference type="AlphaFoldDB" id="A0AAD5KVN3"/>
<gene>
    <name evidence="1" type="ORF">GHT06_014441</name>
</gene>
<dbReference type="GO" id="GO:0005776">
    <property type="term" value="C:autophagosome"/>
    <property type="evidence" value="ECO:0007669"/>
    <property type="project" value="TreeGrafter"/>
</dbReference>
<proteinExistence type="predicted"/>
<dbReference type="PROSITE" id="PS51835">
    <property type="entry name" value="DENN_C9ORF72"/>
    <property type="match status" value="1"/>
</dbReference>
<dbReference type="GO" id="GO:0006897">
    <property type="term" value="P:endocytosis"/>
    <property type="evidence" value="ECO:0007669"/>
    <property type="project" value="TreeGrafter"/>
</dbReference>
<dbReference type="EMBL" id="WJBH02000004">
    <property type="protein sequence ID" value="KAI9560424.1"/>
    <property type="molecule type" value="Genomic_DNA"/>
</dbReference>
<dbReference type="GO" id="GO:0006914">
    <property type="term" value="P:autophagy"/>
    <property type="evidence" value="ECO:0007669"/>
    <property type="project" value="TreeGrafter"/>
</dbReference>
<dbReference type="Pfam" id="PF15019">
    <property type="entry name" value="C9orf72-like"/>
    <property type="match status" value="1"/>
</dbReference>
<protein>
    <submittedName>
        <fullName evidence="1">Uncharacterized protein</fullName>
    </submittedName>
</protein>
<evidence type="ECO:0000313" key="1">
    <source>
        <dbReference type="EMBL" id="KAI9560424.1"/>
    </source>
</evidence>
<dbReference type="GO" id="GO:0005085">
    <property type="term" value="F:guanyl-nucleotide exchange factor activity"/>
    <property type="evidence" value="ECO:0007669"/>
    <property type="project" value="InterPro"/>
</dbReference>
<keyword evidence="2" id="KW-1185">Reference proteome</keyword>
<dbReference type="PANTHER" id="PTHR31855:SF2">
    <property type="entry name" value="GUANINE NUCLEOTIDE EXCHANGE FACTOR C9ORF72"/>
    <property type="match status" value="1"/>
</dbReference>
<accession>A0AAD5KVN3</accession>
<reference evidence="1 2" key="1">
    <citation type="submission" date="2022-05" db="EMBL/GenBank/DDBJ databases">
        <title>A multi-omics perspective on studying reproductive biology in Daphnia sinensis.</title>
        <authorList>
            <person name="Jia J."/>
        </authorList>
    </citation>
    <scope>NUCLEOTIDE SEQUENCE [LARGE SCALE GENOMIC DNA]</scope>
    <source>
        <strain evidence="1 2">WSL</strain>
    </source>
</reference>
<dbReference type="InterPro" id="IPR027819">
    <property type="entry name" value="C9orf72"/>
</dbReference>
<dbReference type="Proteomes" id="UP000820818">
    <property type="component" value="Linkage Group LG4"/>
</dbReference>
<comment type="caution">
    <text evidence="1">The sequence shown here is derived from an EMBL/GenBank/DDBJ whole genome shotgun (WGS) entry which is preliminary data.</text>
</comment>
<evidence type="ECO:0000313" key="2">
    <source>
        <dbReference type="Proteomes" id="UP000820818"/>
    </source>
</evidence>
<dbReference type="GO" id="GO:0005768">
    <property type="term" value="C:endosome"/>
    <property type="evidence" value="ECO:0007669"/>
    <property type="project" value="TreeGrafter"/>
</dbReference>
<organism evidence="1 2">
    <name type="scientific">Daphnia sinensis</name>
    <dbReference type="NCBI Taxonomy" id="1820382"/>
    <lineage>
        <taxon>Eukaryota</taxon>
        <taxon>Metazoa</taxon>
        <taxon>Ecdysozoa</taxon>
        <taxon>Arthropoda</taxon>
        <taxon>Crustacea</taxon>
        <taxon>Branchiopoda</taxon>
        <taxon>Diplostraca</taxon>
        <taxon>Cladocera</taxon>
        <taxon>Anomopoda</taxon>
        <taxon>Daphniidae</taxon>
        <taxon>Daphnia</taxon>
        <taxon>Daphnia similis group</taxon>
    </lineage>
</organism>
<sequence length="467" mass="53376">MGDWLHSFIFAAWDNVVGPKILKKWPTSGFMSPSENTSFDDEVDEVGTEIKEERVIDSTNETNMSRKTFFMQADEDSVAKYISVHTLTGHLAKTKYTDYDGVNEISLNVPALGFASQTATFYCLCFSNNYGETSNICIEEPHMVSLSMVFDYKKCLDAFWNLQPLIVHLLSKTVERLKVGLSQDLNYHEEPIVSEWLGEIHQILKDSCRLRISRAPPTSPISIKQTMFKKSQIAWDVVITSMLTTMGSCCVVGKSEEQINGAIDVLAFFLPDRHQFLCSRYAAKRFSSGLFIQGLLENVNGVRNINSADILLNEFPLTLLDLTQKGKIRFSGNVHEHYRCKQRHAREQEFNIIQRRQPNIPFSTESVFRPCGESSRYVRWCLEQLATHNTEHWSRIIAAFHQALALQAHDVIKAFQSKPFPNGESLKLMRSQLKKSMKIAESDFWLLVSTAERLKPGFSRIFANYRL</sequence>
<name>A0AAD5KVN3_9CRUS</name>
<dbReference type="PANTHER" id="PTHR31855">
    <property type="entry name" value="GUANINE NUCLEOTIDE EXCHANGE C9ORF72"/>
    <property type="match status" value="1"/>
</dbReference>